<dbReference type="Gene3D" id="1.10.260.40">
    <property type="entry name" value="lambda repressor-like DNA-binding domains"/>
    <property type="match status" value="1"/>
</dbReference>
<organism evidence="2 3">
    <name type="scientific">Salinibacterium xinjiangense</name>
    <dbReference type="NCBI Taxonomy" id="386302"/>
    <lineage>
        <taxon>Bacteria</taxon>
        <taxon>Bacillati</taxon>
        <taxon>Actinomycetota</taxon>
        <taxon>Actinomycetes</taxon>
        <taxon>Micrococcales</taxon>
        <taxon>Microbacteriaceae</taxon>
        <taxon>Salinibacterium</taxon>
    </lineage>
</organism>
<accession>A0A2C8ZVG5</accession>
<dbReference type="SUPFAM" id="SSF47413">
    <property type="entry name" value="lambda repressor-like DNA-binding domains"/>
    <property type="match status" value="1"/>
</dbReference>
<evidence type="ECO:0000313" key="3">
    <source>
        <dbReference type="Proteomes" id="UP000219440"/>
    </source>
</evidence>
<dbReference type="GO" id="GO:0003677">
    <property type="term" value="F:DNA binding"/>
    <property type="evidence" value="ECO:0007669"/>
    <property type="project" value="InterPro"/>
</dbReference>
<dbReference type="AlphaFoldDB" id="A0A2C8ZVG5"/>
<name>A0A2C8ZVG5_9MICO</name>
<dbReference type="Pfam" id="PF01381">
    <property type="entry name" value="HTH_3"/>
    <property type="match status" value="1"/>
</dbReference>
<evidence type="ECO:0000259" key="1">
    <source>
        <dbReference type="Pfam" id="PF01381"/>
    </source>
</evidence>
<proteinExistence type="predicted"/>
<feature type="domain" description="HTH cro/C1-type" evidence="1">
    <location>
        <begin position="70"/>
        <end position="118"/>
    </location>
</feature>
<protein>
    <submittedName>
        <fullName evidence="2">Helix-turn-helix</fullName>
    </submittedName>
</protein>
<sequence>MLLGSPITPNRDGLRNLWLFTPRPSAGVFYALTMPRPKNLSPRERVPGWPETPTEDAVAEVARRFGMNLRAELQGVSLREAASRCGVDHTTIFSILDGRSWPELETIAKLELGMGVSLWPVHDGTTEVNAT</sequence>
<reference evidence="2 3" key="1">
    <citation type="submission" date="2017-09" db="EMBL/GenBank/DDBJ databases">
        <authorList>
            <person name="Ehlers B."/>
            <person name="Leendertz F.H."/>
        </authorList>
    </citation>
    <scope>NUCLEOTIDE SEQUENCE [LARGE SCALE GENOMIC DNA]</scope>
    <source>
        <strain evidence="2 3">CGMCC 1.05381</strain>
    </source>
</reference>
<gene>
    <name evidence="2" type="ORF">SAMN06296378_2068</name>
</gene>
<dbReference type="CDD" id="cd00093">
    <property type="entry name" value="HTH_XRE"/>
    <property type="match status" value="1"/>
</dbReference>
<evidence type="ECO:0000313" key="2">
    <source>
        <dbReference type="EMBL" id="SOE69824.1"/>
    </source>
</evidence>
<dbReference type="Proteomes" id="UP000219440">
    <property type="component" value="Unassembled WGS sequence"/>
</dbReference>
<dbReference type="InterPro" id="IPR001387">
    <property type="entry name" value="Cro/C1-type_HTH"/>
</dbReference>
<dbReference type="EMBL" id="OCST01000004">
    <property type="protein sequence ID" value="SOE69824.1"/>
    <property type="molecule type" value="Genomic_DNA"/>
</dbReference>
<keyword evidence="3" id="KW-1185">Reference proteome</keyword>
<dbReference type="InterPro" id="IPR010982">
    <property type="entry name" value="Lambda_DNA-bd_dom_sf"/>
</dbReference>